<dbReference type="RefSeq" id="WP_207672045.1">
    <property type="nucleotide sequence ID" value="NZ_JAFREM010000004.1"/>
</dbReference>
<protein>
    <recommendedName>
        <fullName evidence="6 7">3'-5' exonuclease DinG</fullName>
        <ecNumber evidence="6 7">3.1.-.-</ecNumber>
    </recommendedName>
</protein>
<dbReference type="PANTHER" id="PTHR30231:SF41">
    <property type="entry name" value="DNA POLYMERASE III SUBUNIT EPSILON"/>
    <property type="match status" value="1"/>
</dbReference>
<comment type="caution">
    <text evidence="10">The sequence shown here is derived from an EMBL/GenBank/DDBJ whole genome shotgun (WGS) entry which is preliminary data.</text>
</comment>
<dbReference type="InterPro" id="IPR006310">
    <property type="entry name" value="DinG"/>
</dbReference>
<feature type="domain" description="Helicase ATP-binding" evidence="9">
    <location>
        <begin position="245"/>
        <end position="525"/>
    </location>
</feature>
<feature type="binding site" evidence="6">
    <location>
        <begin position="282"/>
        <end position="289"/>
    </location>
    <ligand>
        <name>ATP</name>
        <dbReference type="ChEBI" id="CHEBI:30616"/>
    </ligand>
</feature>
<feature type="coiled-coil region" evidence="8">
    <location>
        <begin position="501"/>
        <end position="539"/>
    </location>
</feature>
<evidence type="ECO:0000259" key="9">
    <source>
        <dbReference type="PROSITE" id="PS51193"/>
    </source>
</evidence>
<comment type="function">
    <text evidence="6 7">3'-5' exonuclease.</text>
</comment>
<evidence type="ECO:0000256" key="3">
    <source>
        <dbReference type="ARBA" id="ARBA00022801"/>
    </source>
</evidence>
<dbReference type="InterPro" id="IPR027417">
    <property type="entry name" value="P-loop_NTPase"/>
</dbReference>
<evidence type="ECO:0000256" key="7">
    <source>
        <dbReference type="RuleBase" id="RU364106"/>
    </source>
</evidence>
<keyword evidence="10" id="KW-0347">Helicase</keyword>
<dbReference type="InterPro" id="IPR006054">
    <property type="entry name" value="DnaQ"/>
</dbReference>
<dbReference type="SMART" id="SM00479">
    <property type="entry name" value="EXOIII"/>
    <property type="match status" value="1"/>
</dbReference>
<dbReference type="GO" id="GO:0004386">
    <property type="term" value="F:helicase activity"/>
    <property type="evidence" value="ECO:0007669"/>
    <property type="project" value="UniProtKB-KW"/>
</dbReference>
<dbReference type="InterPro" id="IPR036397">
    <property type="entry name" value="RNaseH_sf"/>
</dbReference>
<dbReference type="EC" id="3.1.-.-" evidence="6 7"/>
<dbReference type="NCBIfam" id="TIGR00573">
    <property type="entry name" value="dnaq"/>
    <property type="match status" value="1"/>
</dbReference>
<keyword evidence="4 6" id="KW-0269">Exonuclease</keyword>
<evidence type="ECO:0000256" key="5">
    <source>
        <dbReference type="ARBA" id="ARBA00022840"/>
    </source>
</evidence>
<keyword evidence="3 6" id="KW-0378">Hydrolase</keyword>
<dbReference type="InterPro" id="IPR014013">
    <property type="entry name" value="Helic_SF1/SF2_ATP-bd_DinG/Rad3"/>
</dbReference>
<evidence type="ECO:0000256" key="6">
    <source>
        <dbReference type="HAMAP-Rule" id="MF_02206"/>
    </source>
</evidence>
<evidence type="ECO:0000256" key="2">
    <source>
        <dbReference type="ARBA" id="ARBA00022741"/>
    </source>
</evidence>
<dbReference type="PANTHER" id="PTHR30231">
    <property type="entry name" value="DNA POLYMERASE III SUBUNIT EPSILON"/>
    <property type="match status" value="1"/>
</dbReference>
<dbReference type="SUPFAM" id="SSF52540">
    <property type="entry name" value="P-loop containing nucleoside triphosphate hydrolases"/>
    <property type="match status" value="2"/>
</dbReference>
<name>A0ABS3L9I1_9ENTE</name>
<gene>
    <name evidence="6 7" type="primary">dinG</name>
    <name evidence="10" type="ORF">JZO70_02955</name>
</gene>
<feature type="short sequence motif" description="DEAH box" evidence="6">
    <location>
        <begin position="460"/>
        <end position="463"/>
    </location>
</feature>
<dbReference type="PROSITE" id="PS51193">
    <property type="entry name" value="HELICASE_ATP_BIND_2"/>
    <property type="match status" value="1"/>
</dbReference>
<sequence length="917" mass="106394">MTKTYAVVDIETTGTDPKTDRIIQFGCVLVEDGKIVSRFATDINPDQRISKQIQHLTGLTNQRVRKAPYFEDVALTIYNLLADTTFVAHNIFFDYPFLSNELERCGMPPLRIPGIDTVELSQIFFPTNLSFRLSDLANEFHLTHDNPHQADSDAEVTAQLLMKIEKTIKSLPLVTVEEIIRLSDYMAFQTQEYLIELAEEMKNHPIPLSSDMEVVHGLALKKKKVPLYEEIYYEKKAYPRSKKAKEALYQGQLTFRKEQSRLMNLVFDFFNKKTEKNVLVEAATGLGKTMGYLLPMSYLATPENPLIVSTVSLLLQEQMLGHDLPVLNKLLHQPLQAVVMKSSSHYIDLARFYQTLQRETEQKQYAFYQMAVLVWLTQTETGDFDELNMTSLRHVFWQEVGHQGLDTLVRHNPFYQVDFLRHRQAKLEQSNVIITNHAFLAQENQRKTFQLPVSPYLIIDEAHHLNKVLERVSTRQLNVLAVQKEVNRLKDTKTFQHWQGLANQDQALQHAIELLEDIAEELVEDLLDLYTELARLTTRESTIIVKEQMDTLSLAGEQLIQRIERLYDDTMSLAQRCQGYFMAHKESFTIQQQNYWNEFIDWFESLQQQQEAFEAFCEQWEARYVHWLDERGQTLHFQDLTASLLPETKWYQRYEQILYIGGTLKSGSDRQYFPKRWGIPDTSLKVIPSPYDYAQQARLFLPDDGIAIQETSSERYAQYLTDVIRKLAGAEKRPILVLFTSHEILNRVYHHLKVPLLNEGREVLAQGIGGSREKLLKRFLLSDDALLFGADSFWEGVDLPGEVLQIMVVTRLPFENPRRPLVKIRNDYLEEQGVNPFFQEAVPHTALRLRQALGRLIRSETDKGVMILLDRRFLTAGYGERLRKALPKELPIEEASLPEIIEKTHEFLSSNKNVENE</sequence>
<dbReference type="SUPFAM" id="SSF53098">
    <property type="entry name" value="Ribonuclease H-like"/>
    <property type="match status" value="1"/>
</dbReference>
<evidence type="ECO:0000313" key="11">
    <source>
        <dbReference type="Proteomes" id="UP000664601"/>
    </source>
</evidence>
<dbReference type="InterPro" id="IPR006555">
    <property type="entry name" value="ATP-dep_Helicase_C"/>
</dbReference>
<dbReference type="EMBL" id="JAFREM010000004">
    <property type="protein sequence ID" value="MBO1305104.1"/>
    <property type="molecule type" value="Genomic_DNA"/>
</dbReference>
<evidence type="ECO:0000313" key="10">
    <source>
        <dbReference type="EMBL" id="MBO1305104.1"/>
    </source>
</evidence>
<keyword evidence="5 6" id="KW-0067">ATP-binding</keyword>
<dbReference type="SMART" id="SM00491">
    <property type="entry name" value="HELICc2"/>
    <property type="match status" value="1"/>
</dbReference>
<dbReference type="InterPro" id="IPR012337">
    <property type="entry name" value="RNaseH-like_sf"/>
</dbReference>
<dbReference type="HAMAP" id="MF_02206">
    <property type="entry name" value="DinG_exonucl"/>
    <property type="match status" value="1"/>
</dbReference>
<keyword evidence="2 6" id="KW-0547">Nucleotide-binding</keyword>
<comment type="similarity">
    <text evidence="6 7">Belongs to the helicase family. DinG subfamily. Type 2 sub-subfamily.</text>
</comment>
<evidence type="ECO:0000256" key="4">
    <source>
        <dbReference type="ARBA" id="ARBA00022839"/>
    </source>
</evidence>
<dbReference type="Proteomes" id="UP000664601">
    <property type="component" value="Unassembled WGS sequence"/>
</dbReference>
<proteinExistence type="inferred from homology"/>
<dbReference type="Pfam" id="PF00929">
    <property type="entry name" value="RNase_T"/>
    <property type="match status" value="1"/>
</dbReference>
<organism evidence="10 11">
    <name type="scientific">Candidatus Enterococcus moelleringii</name>
    <dbReference type="NCBI Taxonomy" id="2815325"/>
    <lineage>
        <taxon>Bacteria</taxon>
        <taxon>Bacillati</taxon>
        <taxon>Bacillota</taxon>
        <taxon>Bacilli</taxon>
        <taxon>Lactobacillales</taxon>
        <taxon>Enterococcaceae</taxon>
        <taxon>Enterococcus</taxon>
    </lineage>
</organism>
<dbReference type="InterPro" id="IPR013520">
    <property type="entry name" value="Ribonucl_H"/>
</dbReference>
<dbReference type="NCBIfam" id="TIGR01407">
    <property type="entry name" value="dinG_rel"/>
    <property type="match status" value="1"/>
</dbReference>
<keyword evidence="1 6" id="KW-0540">Nuclease</keyword>
<dbReference type="Gene3D" id="3.30.420.10">
    <property type="entry name" value="Ribonuclease H-like superfamily/Ribonuclease H"/>
    <property type="match status" value="1"/>
</dbReference>
<keyword evidence="8" id="KW-0175">Coiled coil</keyword>
<keyword evidence="11" id="KW-1185">Reference proteome</keyword>
<dbReference type="Gene3D" id="3.40.50.300">
    <property type="entry name" value="P-loop containing nucleotide triphosphate hydrolases"/>
    <property type="match status" value="2"/>
</dbReference>
<evidence type="ECO:0000256" key="8">
    <source>
        <dbReference type="SAM" id="Coils"/>
    </source>
</evidence>
<reference evidence="10 11" key="1">
    <citation type="submission" date="2021-03" db="EMBL/GenBank/DDBJ databases">
        <title>Enterococcal diversity collection.</title>
        <authorList>
            <person name="Gilmore M.S."/>
            <person name="Schwartzman J."/>
            <person name="Van Tyne D."/>
            <person name="Martin M."/>
            <person name="Earl A.M."/>
            <person name="Manson A.L."/>
            <person name="Straub T."/>
            <person name="Salamzade R."/>
            <person name="Saavedra J."/>
            <person name="Lebreton F."/>
            <person name="Prichula J."/>
            <person name="Schaufler K."/>
            <person name="Gaca A."/>
            <person name="Sgardioli B."/>
            <person name="Wagenaar J."/>
            <person name="Strong T."/>
        </authorList>
    </citation>
    <scope>NUCLEOTIDE SEQUENCE [LARGE SCALE GENOMIC DNA]</scope>
    <source>
        <strain evidence="10 11">669A</strain>
    </source>
</reference>
<evidence type="ECO:0000256" key="1">
    <source>
        <dbReference type="ARBA" id="ARBA00022722"/>
    </source>
</evidence>
<accession>A0ABS3L9I1</accession>
<dbReference type="CDD" id="cd06127">
    <property type="entry name" value="DEDDh"/>
    <property type="match status" value="1"/>
</dbReference>
<dbReference type="Pfam" id="PF13307">
    <property type="entry name" value="Helicase_C_2"/>
    <property type="match status" value="1"/>
</dbReference>